<dbReference type="Pfam" id="PF00027">
    <property type="entry name" value="cNMP_binding"/>
    <property type="match status" value="1"/>
</dbReference>
<sequence>MKVKWMHVLCKEGIAQDSLFLIHQGAASVTCQGQRVSELKSGDIFGELVALGLSPMTTATITATDTCFVQELHSKILLPALEKFPEERQKLRQLAALRMEWRYALHDLQNFDWIRGAPVGFPALLEQMLTRWIFFRGDEIMVQGTPGDSLIMISTGSVEVRHDDRVIRELGGMILTGP</sequence>
<dbReference type="PANTHER" id="PTHR10217:SF435">
    <property type="entry name" value="POTASSIUM VOLTAGE-GATED CHANNEL PROTEIN EAG"/>
    <property type="match status" value="1"/>
</dbReference>
<dbReference type="OrthoDB" id="429874at2759"/>
<dbReference type="InterPro" id="IPR050818">
    <property type="entry name" value="KCNH_animal-type"/>
</dbReference>
<gene>
    <name evidence="2" type="primary">PKAR</name>
    <name evidence="2" type="ORF">SPIL2461_LOCUS15242</name>
</gene>
<dbReference type="AlphaFoldDB" id="A0A812U8T7"/>
<dbReference type="Gene3D" id="2.60.120.10">
    <property type="entry name" value="Jelly Rolls"/>
    <property type="match status" value="2"/>
</dbReference>
<feature type="domain" description="Cyclic nucleotide-binding" evidence="1">
    <location>
        <begin position="9"/>
        <end position="98"/>
    </location>
</feature>
<proteinExistence type="predicted"/>
<dbReference type="GO" id="GO:0005886">
    <property type="term" value="C:plasma membrane"/>
    <property type="evidence" value="ECO:0007669"/>
    <property type="project" value="TreeGrafter"/>
</dbReference>
<name>A0A812U8T7_SYMPI</name>
<dbReference type="GO" id="GO:0005249">
    <property type="term" value="F:voltage-gated potassium channel activity"/>
    <property type="evidence" value="ECO:0007669"/>
    <property type="project" value="TreeGrafter"/>
</dbReference>
<organism evidence="2 3">
    <name type="scientific">Symbiodinium pilosum</name>
    <name type="common">Dinoflagellate</name>
    <dbReference type="NCBI Taxonomy" id="2952"/>
    <lineage>
        <taxon>Eukaryota</taxon>
        <taxon>Sar</taxon>
        <taxon>Alveolata</taxon>
        <taxon>Dinophyceae</taxon>
        <taxon>Suessiales</taxon>
        <taxon>Symbiodiniaceae</taxon>
        <taxon>Symbiodinium</taxon>
    </lineage>
</organism>
<keyword evidence="3" id="KW-1185">Reference proteome</keyword>
<accession>A0A812U8T7</accession>
<protein>
    <submittedName>
        <fullName evidence="2">PKAR protein</fullName>
    </submittedName>
</protein>
<reference evidence="2" key="1">
    <citation type="submission" date="2021-02" db="EMBL/GenBank/DDBJ databases">
        <authorList>
            <person name="Dougan E. K."/>
            <person name="Rhodes N."/>
            <person name="Thang M."/>
            <person name="Chan C."/>
        </authorList>
    </citation>
    <scope>NUCLEOTIDE SEQUENCE</scope>
</reference>
<dbReference type="PANTHER" id="PTHR10217">
    <property type="entry name" value="VOLTAGE AND LIGAND GATED POTASSIUM CHANNEL"/>
    <property type="match status" value="1"/>
</dbReference>
<dbReference type="InterPro" id="IPR018490">
    <property type="entry name" value="cNMP-bd_dom_sf"/>
</dbReference>
<dbReference type="InterPro" id="IPR000595">
    <property type="entry name" value="cNMP-bd_dom"/>
</dbReference>
<dbReference type="PROSITE" id="PS50042">
    <property type="entry name" value="CNMP_BINDING_3"/>
    <property type="match status" value="2"/>
</dbReference>
<evidence type="ECO:0000313" key="2">
    <source>
        <dbReference type="EMBL" id="CAE7567107.1"/>
    </source>
</evidence>
<dbReference type="GO" id="GO:0042391">
    <property type="term" value="P:regulation of membrane potential"/>
    <property type="evidence" value="ECO:0007669"/>
    <property type="project" value="TreeGrafter"/>
</dbReference>
<dbReference type="Proteomes" id="UP000649617">
    <property type="component" value="Unassembled WGS sequence"/>
</dbReference>
<feature type="domain" description="Cyclic nucleotide-binding" evidence="1">
    <location>
        <begin position="124"/>
        <end position="178"/>
    </location>
</feature>
<comment type="caution">
    <text evidence="2">The sequence shown here is derived from an EMBL/GenBank/DDBJ whole genome shotgun (WGS) entry which is preliminary data.</text>
</comment>
<dbReference type="EMBL" id="CAJNIZ010036703">
    <property type="protein sequence ID" value="CAE7567107.1"/>
    <property type="molecule type" value="Genomic_DNA"/>
</dbReference>
<dbReference type="InterPro" id="IPR014710">
    <property type="entry name" value="RmlC-like_jellyroll"/>
</dbReference>
<dbReference type="SUPFAM" id="SSF51206">
    <property type="entry name" value="cAMP-binding domain-like"/>
    <property type="match status" value="2"/>
</dbReference>
<evidence type="ECO:0000313" key="3">
    <source>
        <dbReference type="Proteomes" id="UP000649617"/>
    </source>
</evidence>
<evidence type="ECO:0000259" key="1">
    <source>
        <dbReference type="PROSITE" id="PS50042"/>
    </source>
</evidence>